<comment type="caution">
    <text evidence="1">The sequence shown here is derived from an EMBL/GenBank/DDBJ whole genome shotgun (WGS) entry which is preliminary data.</text>
</comment>
<dbReference type="EMBL" id="BMAU01021007">
    <property type="protein sequence ID" value="GFX86378.1"/>
    <property type="molecule type" value="Genomic_DNA"/>
</dbReference>
<keyword evidence="1" id="KW-0808">Transferase</keyword>
<gene>
    <name evidence="1" type="primary">X975_24845</name>
    <name evidence="1" type="ORF">TNCV_2562671</name>
</gene>
<reference evidence="1" key="1">
    <citation type="submission" date="2020-08" db="EMBL/GenBank/DDBJ databases">
        <title>Multicomponent nature underlies the extraordinary mechanical properties of spider dragline silk.</title>
        <authorList>
            <person name="Kono N."/>
            <person name="Nakamura H."/>
            <person name="Mori M."/>
            <person name="Yoshida Y."/>
            <person name="Ohtoshi R."/>
            <person name="Malay A.D."/>
            <person name="Moran D.A.P."/>
            <person name="Tomita M."/>
            <person name="Numata K."/>
            <person name="Arakawa K."/>
        </authorList>
    </citation>
    <scope>NUCLEOTIDE SEQUENCE</scope>
</reference>
<dbReference type="GO" id="GO:0003964">
    <property type="term" value="F:RNA-directed DNA polymerase activity"/>
    <property type="evidence" value="ECO:0007669"/>
    <property type="project" value="UniProtKB-KW"/>
</dbReference>
<organism evidence="1 2">
    <name type="scientific">Trichonephila clavipes</name>
    <name type="common">Golden silk orbweaver</name>
    <name type="synonym">Nephila clavipes</name>
    <dbReference type="NCBI Taxonomy" id="2585209"/>
    <lineage>
        <taxon>Eukaryota</taxon>
        <taxon>Metazoa</taxon>
        <taxon>Ecdysozoa</taxon>
        <taxon>Arthropoda</taxon>
        <taxon>Chelicerata</taxon>
        <taxon>Arachnida</taxon>
        <taxon>Araneae</taxon>
        <taxon>Araneomorphae</taxon>
        <taxon>Entelegynae</taxon>
        <taxon>Araneoidea</taxon>
        <taxon>Nephilidae</taxon>
        <taxon>Trichonephila</taxon>
    </lineage>
</organism>
<keyword evidence="1" id="KW-0695">RNA-directed DNA polymerase</keyword>
<protein>
    <submittedName>
        <fullName evidence="1">RNA-directed DNA polymerase from mobile element jockey</fullName>
    </submittedName>
</protein>
<keyword evidence="2" id="KW-1185">Reference proteome</keyword>
<accession>A0A8X6R0Y9</accession>
<name>A0A8X6R0Y9_TRICX</name>
<dbReference type="AlphaFoldDB" id="A0A8X6R0Y9"/>
<proteinExistence type="predicted"/>
<evidence type="ECO:0000313" key="2">
    <source>
        <dbReference type="Proteomes" id="UP000887159"/>
    </source>
</evidence>
<sequence length="167" mass="19290">MIDDSGVRFLNDGTPTYSSYSYATMEALDVAVVSPNIFSGSNWSVLGNIRSNPLPILIKLDARQSVYKDRKKFWNFKKADWESYSSSADSEINRNPLTKAIESDWLTLKDVIIRNAKKTIPRGNFRKTKKRFIHKSEPLQNLLEEKNIYLGHLVYLLDLQLEPSYRN</sequence>
<dbReference type="Proteomes" id="UP000887159">
    <property type="component" value="Unassembled WGS sequence"/>
</dbReference>
<evidence type="ECO:0000313" key="1">
    <source>
        <dbReference type="EMBL" id="GFX86378.1"/>
    </source>
</evidence>
<keyword evidence="1" id="KW-0548">Nucleotidyltransferase</keyword>